<evidence type="ECO:0000256" key="4">
    <source>
        <dbReference type="ARBA" id="ARBA00037247"/>
    </source>
</evidence>
<comment type="catalytic activity">
    <reaction evidence="7">
        <text>octanoate + ATP + CoA = octanoyl-CoA + AMP + diphosphate</text>
        <dbReference type="Rhea" id="RHEA:33631"/>
        <dbReference type="ChEBI" id="CHEBI:25646"/>
        <dbReference type="ChEBI" id="CHEBI:30616"/>
        <dbReference type="ChEBI" id="CHEBI:33019"/>
        <dbReference type="ChEBI" id="CHEBI:57287"/>
        <dbReference type="ChEBI" id="CHEBI:57386"/>
        <dbReference type="ChEBI" id="CHEBI:456215"/>
    </reaction>
</comment>
<evidence type="ECO:0000256" key="1">
    <source>
        <dbReference type="ARBA" id="ARBA00006432"/>
    </source>
</evidence>
<dbReference type="PROSITE" id="PS00455">
    <property type="entry name" value="AMP_BINDING"/>
    <property type="match status" value="1"/>
</dbReference>
<dbReference type="GO" id="GO:0031956">
    <property type="term" value="F:medium-chain fatty acid-CoA ligase activity"/>
    <property type="evidence" value="ECO:0007669"/>
    <property type="project" value="UniProtKB-EC"/>
</dbReference>
<evidence type="ECO:0000256" key="7">
    <source>
        <dbReference type="ARBA" id="ARBA00047319"/>
    </source>
</evidence>
<evidence type="ECO:0000259" key="9">
    <source>
        <dbReference type="Pfam" id="PF00501"/>
    </source>
</evidence>
<organism evidence="10 11">
    <name type="scientific">Coilia grayii</name>
    <name type="common">Gray's grenadier anchovy</name>
    <dbReference type="NCBI Taxonomy" id="363190"/>
    <lineage>
        <taxon>Eukaryota</taxon>
        <taxon>Metazoa</taxon>
        <taxon>Chordata</taxon>
        <taxon>Craniata</taxon>
        <taxon>Vertebrata</taxon>
        <taxon>Euteleostomi</taxon>
        <taxon>Actinopterygii</taxon>
        <taxon>Neopterygii</taxon>
        <taxon>Teleostei</taxon>
        <taxon>Clupei</taxon>
        <taxon>Clupeiformes</taxon>
        <taxon>Clupeoidei</taxon>
        <taxon>Engraulidae</taxon>
        <taxon>Coilinae</taxon>
        <taxon>Coilia</taxon>
    </lineage>
</organism>
<protein>
    <recommendedName>
        <fullName evidence="6">Medium-chain acyl-CoA ligase ACSF2, mitochondrial</fullName>
        <ecNumber evidence="5">6.2.1.2</ecNumber>
    </recommendedName>
</protein>
<evidence type="ECO:0000313" key="10">
    <source>
        <dbReference type="EMBL" id="KAL2078293.1"/>
    </source>
</evidence>
<sequence>MSTRILLGYLRTGVIFPKNLSGKGLSRPRTNIISGQQSCSIHVDSPPVEPTLTTSYAHGTSTRSLLGCTVGQALQAAVERWPDREAVVIMQDGIRKTFTQFQQEVDQAAAGLLALGLKKGDRLGMWGPNTYEWILMQFATAKAGIILVSVNPAYQLKEVEFALRKVGVNAVVCPTQFKTQRYCDMLRQLCPDMDTSSPGAIKSSRLPELRTVIVTDSEQPGTFHMKQVMDAGSSQYLKELEDLQRKLSFDDPINIQFTSGTTGAPKGATLSHHNIVNNAYFIGARVGYLWRPHIKICLPVPMYHCFGSVGGGMVVAVHGATLVFPSPGYDSRANLAAMQSERCTFVYGTPTMFIDMLGQPDLATYDLSSVEGAIMAGSPCPPEVVRKVIKNMDIQEVSVSTHTMVHTPQFLRLN</sequence>
<evidence type="ECO:0000256" key="5">
    <source>
        <dbReference type="ARBA" id="ARBA00039009"/>
    </source>
</evidence>
<dbReference type="Proteomes" id="UP001591681">
    <property type="component" value="Unassembled WGS sequence"/>
</dbReference>
<evidence type="ECO:0000256" key="8">
    <source>
        <dbReference type="ARBA" id="ARBA00048277"/>
    </source>
</evidence>
<accession>A0ABD1ITH5</accession>
<reference evidence="10 11" key="1">
    <citation type="submission" date="2024-09" db="EMBL/GenBank/DDBJ databases">
        <title>A chromosome-level genome assembly of Gray's grenadier anchovy, Coilia grayii.</title>
        <authorList>
            <person name="Fu Z."/>
        </authorList>
    </citation>
    <scope>NUCLEOTIDE SEQUENCE [LARGE SCALE GENOMIC DNA]</scope>
    <source>
        <strain evidence="10">G4</strain>
        <tissue evidence="10">Muscle</tissue>
    </source>
</reference>
<comment type="caution">
    <text evidence="10">The sequence shown here is derived from an EMBL/GenBank/DDBJ whole genome shotgun (WGS) entry which is preliminary data.</text>
</comment>
<feature type="domain" description="AMP-dependent synthetase/ligase" evidence="9">
    <location>
        <begin position="75"/>
        <end position="392"/>
    </location>
</feature>
<keyword evidence="3" id="KW-0443">Lipid metabolism</keyword>
<keyword evidence="11" id="KW-1185">Reference proteome</keyword>
<evidence type="ECO:0000256" key="3">
    <source>
        <dbReference type="ARBA" id="ARBA00023098"/>
    </source>
</evidence>
<evidence type="ECO:0000313" key="11">
    <source>
        <dbReference type="Proteomes" id="UP001591681"/>
    </source>
</evidence>
<dbReference type="AlphaFoldDB" id="A0ABD1ITH5"/>
<name>A0ABD1ITH5_9TELE</name>
<dbReference type="Pfam" id="PF00501">
    <property type="entry name" value="AMP-binding"/>
    <property type="match status" value="1"/>
</dbReference>
<dbReference type="EC" id="6.2.1.2" evidence="5"/>
<comment type="function">
    <text evidence="4">Acyl-CoA synthases catalyze the initial reaction in fatty acid metabolism, by forming a thioester with CoA. Has some preference toward medium-chain substrates. Plays a role in adipocyte differentiation.</text>
</comment>
<dbReference type="PANTHER" id="PTHR43201:SF5">
    <property type="entry name" value="MEDIUM-CHAIN ACYL-COA LIGASE ACSF2, MITOCHONDRIAL"/>
    <property type="match status" value="1"/>
</dbReference>
<comment type="catalytic activity">
    <reaction evidence="8">
        <text>a medium-chain fatty acid + ATP + CoA = a medium-chain fatty acyl-CoA + AMP + diphosphate</text>
        <dbReference type="Rhea" id="RHEA:48340"/>
        <dbReference type="ChEBI" id="CHEBI:30616"/>
        <dbReference type="ChEBI" id="CHEBI:33019"/>
        <dbReference type="ChEBI" id="CHEBI:57287"/>
        <dbReference type="ChEBI" id="CHEBI:59558"/>
        <dbReference type="ChEBI" id="CHEBI:90546"/>
        <dbReference type="ChEBI" id="CHEBI:456215"/>
        <dbReference type="EC" id="6.2.1.2"/>
    </reaction>
</comment>
<dbReference type="GO" id="GO:0006629">
    <property type="term" value="P:lipid metabolic process"/>
    <property type="evidence" value="ECO:0007669"/>
    <property type="project" value="UniProtKB-KW"/>
</dbReference>
<dbReference type="Gene3D" id="3.40.50.980">
    <property type="match status" value="2"/>
</dbReference>
<dbReference type="InterPro" id="IPR000873">
    <property type="entry name" value="AMP-dep_synth/lig_dom"/>
</dbReference>
<dbReference type="SUPFAM" id="SSF56801">
    <property type="entry name" value="Acetyl-CoA synthetase-like"/>
    <property type="match status" value="1"/>
</dbReference>
<dbReference type="PANTHER" id="PTHR43201">
    <property type="entry name" value="ACYL-COA SYNTHETASE"/>
    <property type="match status" value="1"/>
</dbReference>
<gene>
    <name evidence="10" type="ORF">ACEWY4_025978</name>
</gene>
<dbReference type="InterPro" id="IPR020845">
    <property type="entry name" value="AMP-binding_CS"/>
</dbReference>
<dbReference type="EMBL" id="JBHFQA010000023">
    <property type="protein sequence ID" value="KAL2078293.1"/>
    <property type="molecule type" value="Genomic_DNA"/>
</dbReference>
<proteinExistence type="inferred from homology"/>
<comment type="similarity">
    <text evidence="1">Belongs to the ATP-dependent AMP-binding enzyme family.</text>
</comment>
<keyword evidence="2" id="KW-0436">Ligase</keyword>
<evidence type="ECO:0000256" key="6">
    <source>
        <dbReference type="ARBA" id="ARBA00039638"/>
    </source>
</evidence>
<evidence type="ECO:0000256" key="2">
    <source>
        <dbReference type="ARBA" id="ARBA00022598"/>
    </source>
</evidence>